<feature type="transmembrane region" description="Helical" evidence="1">
    <location>
        <begin position="103"/>
        <end position="123"/>
    </location>
</feature>
<protein>
    <submittedName>
        <fullName evidence="2">Uncharacterized protein</fullName>
    </submittedName>
</protein>
<gene>
    <name evidence="2" type="ORF">EV420DRAFT_314550</name>
</gene>
<keyword evidence="1" id="KW-1133">Transmembrane helix</keyword>
<dbReference type="RefSeq" id="XP_060331534.1">
    <property type="nucleotide sequence ID" value="XM_060481674.1"/>
</dbReference>
<dbReference type="AlphaFoldDB" id="A0AA39KEH6"/>
<keyword evidence="1" id="KW-0812">Transmembrane</keyword>
<dbReference type="EMBL" id="JAUEPS010000015">
    <property type="protein sequence ID" value="KAK0459308.1"/>
    <property type="molecule type" value="Genomic_DNA"/>
</dbReference>
<evidence type="ECO:0000256" key="1">
    <source>
        <dbReference type="SAM" id="Phobius"/>
    </source>
</evidence>
<proteinExistence type="predicted"/>
<accession>A0AA39KEH6</accession>
<dbReference type="Proteomes" id="UP001175211">
    <property type="component" value="Unassembled WGS sequence"/>
</dbReference>
<keyword evidence="3" id="KW-1185">Reference proteome</keyword>
<comment type="caution">
    <text evidence="2">The sequence shown here is derived from an EMBL/GenBank/DDBJ whole genome shotgun (WGS) entry which is preliminary data.</text>
</comment>
<sequence>MRWTLLVHHLCTLFAIIFIQIALQMALDPAIASAGLIWLFQATTEQSIFIGLVLYRLRYAKETVQSVLRFAAIQSFIFKFGFAIYLLVWWAVKLAKFHHPIDIALNVVVVLILSSLMATQVLAPGLKCYEALLIPNLKGKDRTQCGASQTTWAEGSPSWDMLSTRIMAPNVVQQVHLESQVARF</sequence>
<evidence type="ECO:0000313" key="2">
    <source>
        <dbReference type="EMBL" id="KAK0459308.1"/>
    </source>
</evidence>
<reference evidence="2" key="1">
    <citation type="submission" date="2023-06" db="EMBL/GenBank/DDBJ databases">
        <authorList>
            <consortium name="Lawrence Berkeley National Laboratory"/>
            <person name="Ahrendt S."/>
            <person name="Sahu N."/>
            <person name="Indic B."/>
            <person name="Wong-Bajracharya J."/>
            <person name="Merenyi Z."/>
            <person name="Ke H.-M."/>
            <person name="Monk M."/>
            <person name="Kocsube S."/>
            <person name="Drula E."/>
            <person name="Lipzen A."/>
            <person name="Balint B."/>
            <person name="Henrissat B."/>
            <person name="Andreopoulos B."/>
            <person name="Martin F.M."/>
            <person name="Harder C.B."/>
            <person name="Rigling D."/>
            <person name="Ford K.L."/>
            <person name="Foster G.D."/>
            <person name="Pangilinan J."/>
            <person name="Papanicolaou A."/>
            <person name="Barry K."/>
            <person name="LaButti K."/>
            <person name="Viragh M."/>
            <person name="Koriabine M."/>
            <person name="Yan M."/>
            <person name="Riley R."/>
            <person name="Champramary S."/>
            <person name="Plett K.L."/>
            <person name="Tsai I.J."/>
            <person name="Slot J."/>
            <person name="Sipos G."/>
            <person name="Plett J."/>
            <person name="Nagy L.G."/>
            <person name="Grigoriev I.V."/>
        </authorList>
    </citation>
    <scope>NUCLEOTIDE SEQUENCE</scope>
    <source>
        <strain evidence="2">CCBAS 213</strain>
    </source>
</reference>
<keyword evidence="1" id="KW-0472">Membrane</keyword>
<name>A0AA39KEH6_ARMTA</name>
<organism evidence="2 3">
    <name type="scientific">Armillaria tabescens</name>
    <name type="common">Ringless honey mushroom</name>
    <name type="synonym">Agaricus tabescens</name>
    <dbReference type="NCBI Taxonomy" id="1929756"/>
    <lineage>
        <taxon>Eukaryota</taxon>
        <taxon>Fungi</taxon>
        <taxon>Dikarya</taxon>
        <taxon>Basidiomycota</taxon>
        <taxon>Agaricomycotina</taxon>
        <taxon>Agaricomycetes</taxon>
        <taxon>Agaricomycetidae</taxon>
        <taxon>Agaricales</taxon>
        <taxon>Marasmiineae</taxon>
        <taxon>Physalacriaceae</taxon>
        <taxon>Desarmillaria</taxon>
    </lineage>
</organism>
<dbReference type="GeneID" id="85365222"/>
<evidence type="ECO:0000313" key="3">
    <source>
        <dbReference type="Proteomes" id="UP001175211"/>
    </source>
</evidence>
<feature type="transmembrane region" description="Helical" evidence="1">
    <location>
        <begin position="67"/>
        <end position="91"/>
    </location>
</feature>
<feature type="transmembrane region" description="Helical" evidence="1">
    <location>
        <begin position="36"/>
        <end position="55"/>
    </location>
</feature>